<dbReference type="InterPro" id="IPR045521">
    <property type="entry name" value="DUF6475"/>
</dbReference>
<sequence>MTDADKPKFFKLIAGVYAFYRQDISDFAGSVWWEAMKPFDLAAVADALNRHCVNPDTGQFMPKPADVVKMLSGSSQDSAMVAWAKVDKSIRQVGTYASVVFDDPIIHRVLHDMGGWVALGTKSERDWPFVAKEFENRYRGYRIRNETPEYPKSLIGIAEAQNNQNGHKSDPPVLVGDARRAKQVLLGGSDKPMVGFERMSADELLALEAPRAIA</sequence>
<name>A0A3A1Z0T4_9BURK</name>
<accession>A0A3A1Z0T4</accession>
<dbReference type="Pfam" id="PF20081">
    <property type="entry name" value="DUF6475"/>
    <property type="match status" value="1"/>
</dbReference>
<feature type="domain" description="DUF6475" evidence="1">
    <location>
        <begin position="99"/>
        <end position="188"/>
    </location>
</feature>
<organism evidence="2 3">
    <name type="scientific">Neopusillimonas maritima</name>
    <dbReference type="NCBI Taxonomy" id="2026239"/>
    <lineage>
        <taxon>Bacteria</taxon>
        <taxon>Pseudomonadati</taxon>
        <taxon>Pseudomonadota</taxon>
        <taxon>Betaproteobacteria</taxon>
        <taxon>Burkholderiales</taxon>
        <taxon>Alcaligenaceae</taxon>
        <taxon>Neopusillimonas</taxon>
    </lineage>
</organism>
<reference evidence="2 3" key="1">
    <citation type="submission" date="2017-08" db="EMBL/GenBank/DDBJ databases">
        <title>Pusillimonas indicus sp. nov., a member of the family Alcaligenaceae isolated from surface seawater.</title>
        <authorList>
            <person name="Li J."/>
        </authorList>
    </citation>
    <scope>NUCLEOTIDE SEQUENCE [LARGE SCALE GENOMIC DNA]</scope>
    <source>
        <strain evidence="2 3">L52-1-41</strain>
    </source>
</reference>
<proteinExistence type="predicted"/>
<evidence type="ECO:0000313" key="3">
    <source>
        <dbReference type="Proteomes" id="UP000266206"/>
    </source>
</evidence>
<evidence type="ECO:0000313" key="2">
    <source>
        <dbReference type="EMBL" id="RIY41967.1"/>
    </source>
</evidence>
<dbReference type="OrthoDB" id="8561347at2"/>
<comment type="caution">
    <text evidence="2">The sequence shown here is derived from an EMBL/GenBank/DDBJ whole genome shotgun (WGS) entry which is preliminary data.</text>
</comment>
<dbReference type="EMBL" id="NQYH01000001">
    <property type="protein sequence ID" value="RIY41967.1"/>
    <property type="molecule type" value="Genomic_DNA"/>
</dbReference>
<dbReference type="AlphaFoldDB" id="A0A3A1Z0T4"/>
<evidence type="ECO:0000259" key="1">
    <source>
        <dbReference type="Pfam" id="PF20081"/>
    </source>
</evidence>
<protein>
    <recommendedName>
        <fullName evidence="1">DUF6475 domain-containing protein</fullName>
    </recommendedName>
</protein>
<gene>
    <name evidence="2" type="ORF">CJP73_00530</name>
</gene>
<dbReference type="RefSeq" id="WP_119515194.1">
    <property type="nucleotide sequence ID" value="NZ_NQYH01000001.1"/>
</dbReference>
<dbReference type="Proteomes" id="UP000266206">
    <property type="component" value="Unassembled WGS sequence"/>
</dbReference>